<accession>A0A4S8PY84</accession>
<feature type="transmembrane region" description="Helical" evidence="1">
    <location>
        <begin position="74"/>
        <end position="93"/>
    </location>
</feature>
<keyword evidence="1" id="KW-0812">Transmembrane</keyword>
<evidence type="ECO:0000313" key="2">
    <source>
        <dbReference type="EMBL" id="THV36677.1"/>
    </source>
</evidence>
<keyword evidence="1" id="KW-0472">Membrane</keyword>
<gene>
    <name evidence="2" type="ORF">FAA86_09220</name>
</gene>
<dbReference type="EMBL" id="STGU01000004">
    <property type="protein sequence ID" value="THV36677.1"/>
    <property type="molecule type" value="Genomic_DNA"/>
</dbReference>
<dbReference type="AlphaFoldDB" id="A0A4S8PY84"/>
<reference evidence="2 3" key="1">
    <citation type="submission" date="2019-04" db="EMBL/GenBank/DDBJ databases">
        <title>genome sequence of strain W3.</title>
        <authorList>
            <person name="Gao J."/>
            <person name="Sun J."/>
        </authorList>
    </citation>
    <scope>NUCLEOTIDE SEQUENCE [LARGE SCALE GENOMIC DNA]</scope>
    <source>
        <strain evidence="2 3">W3</strain>
    </source>
</reference>
<name>A0A4S8PY84_9HYPH</name>
<comment type="caution">
    <text evidence="2">The sequence shown here is derived from an EMBL/GenBank/DDBJ whole genome shotgun (WGS) entry which is preliminary data.</text>
</comment>
<evidence type="ECO:0000256" key="1">
    <source>
        <dbReference type="SAM" id="Phobius"/>
    </source>
</evidence>
<dbReference type="Proteomes" id="UP000307378">
    <property type="component" value="Unassembled WGS sequence"/>
</dbReference>
<organism evidence="2 3">
    <name type="scientific">Rhizobium rosettiformans W3</name>
    <dbReference type="NCBI Taxonomy" id="538378"/>
    <lineage>
        <taxon>Bacteria</taxon>
        <taxon>Pseudomonadati</taxon>
        <taxon>Pseudomonadota</taxon>
        <taxon>Alphaproteobacteria</taxon>
        <taxon>Hyphomicrobiales</taxon>
        <taxon>Rhizobiaceae</taxon>
        <taxon>Rhizobium/Agrobacterium group</taxon>
        <taxon>Rhizobium</taxon>
    </lineage>
</organism>
<sequence>MVRFLFRVLSLLALCVGVVFGVVDSIASVSASQVIMTPLSEAWIDAHPGSLMALEGLVETRLGDGAWLALRDVILPQPASGAFFVLSLLFWMIGYKKPSPAGRFAA</sequence>
<proteinExistence type="predicted"/>
<protein>
    <submittedName>
        <fullName evidence="2">Uncharacterized protein</fullName>
    </submittedName>
</protein>
<keyword evidence="1" id="KW-1133">Transmembrane helix</keyword>
<evidence type="ECO:0000313" key="3">
    <source>
        <dbReference type="Proteomes" id="UP000307378"/>
    </source>
</evidence>